<dbReference type="Proteomes" id="UP000198716">
    <property type="component" value="Unassembled WGS sequence"/>
</dbReference>
<dbReference type="CDD" id="cd00085">
    <property type="entry name" value="HNHc"/>
    <property type="match status" value="1"/>
</dbReference>
<reference evidence="3" key="1">
    <citation type="submission" date="2016-10" db="EMBL/GenBank/DDBJ databases">
        <authorList>
            <person name="Varghese N."/>
            <person name="Submissions S."/>
        </authorList>
    </citation>
    <scope>NUCLEOTIDE SEQUENCE [LARGE SCALE GENOMIC DNA]</scope>
    <source>
        <strain evidence="3">DSM 45004</strain>
    </source>
</reference>
<proteinExistence type="predicted"/>
<dbReference type="InterPro" id="IPR002711">
    <property type="entry name" value="HNH"/>
</dbReference>
<dbReference type="InterPro" id="IPR003615">
    <property type="entry name" value="HNH_nuc"/>
</dbReference>
<name>A0A1I1Y8X4_9ACTN</name>
<dbReference type="EMBL" id="FOMZ01000008">
    <property type="protein sequence ID" value="SFE16027.1"/>
    <property type="molecule type" value="Genomic_DNA"/>
</dbReference>
<evidence type="ECO:0000313" key="3">
    <source>
        <dbReference type="Proteomes" id="UP000198716"/>
    </source>
</evidence>
<protein>
    <submittedName>
        <fullName evidence="2">5-methylcytosine-specific restriction enzyme A</fullName>
    </submittedName>
</protein>
<keyword evidence="3" id="KW-1185">Reference proteome</keyword>
<sequence length="244" mass="27694">MQPGRAPAWERDEVILVCDLVYHNGWNRGFPDDPAVIELSELLQQLPLHPQEKRDPRFRNVNGVAHKTADLHTNTPWYQGKPKNGGAVDKEVIRDFLEYPEEMQAAAKAIRDSIRYGSFEKSEPVEGAAGDESEAPEGRLLARKYFARERDPRLRDKKIKSVLAAGRDLSCEACGFDFEAVYGERGRGYIECHHILPLHASGATTTQLKDLALLCSNCHRMIHRGKEWLTPGRLRELIQQQRAD</sequence>
<evidence type="ECO:0000313" key="2">
    <source>
        <dbReference type="EMBL" id="SFE16027.1"/>
    </source>
</evidence>
<dbReference type="GO" id="GO:0003676">
    <property type="term" value="F:nucleic acid binding"/>
    <property type="evidence" value="ECO:0007669"/>
    <property type="project" value="InterPro"/>
</dbReference>
<dbReference type="GO" id="GO:0008270">
    <property type="term" value="F:zinc ion binding"/>
    <property type="evidence" value="ECO:0007669"/>
    <property type="project" value="InterPro"/>
</dbReference>
<organism evidence="2 3">
    <name type="scientific">Actinopolyspora alba</name>
    <dbReference type="NCBI Taxonomy" id="673379"/>
    <lineage>
        <taxon>Bacteria</taxon>
        <taxon>Bacillati</taxon>
        <taxon>Actinomycetota</taxon>
        <taxon>Actinomycetes</taxon>
        <taxon>Actinopolysporales</taxon>
        <taxon>Actinopolysporaceae</taxon>
        <taxon>Actinopolyspora</taxon>
        <taxon>Actinopolyspora alba group</taxon>
    </lineage>
</organism>
<accession>A0A1I1Y8X4</accession>
<evidence type="ECO:0000259" key="1">
    <source>
        <dbReference type="Pfam" id="PF01844"/>
    </source>
</evidence>
<dbReference type="AlphaFoldDB" id="A0A1I1Y8X4"/>
<dbReference type="Gene3D" id="1.10.30.50">
    <property type="match status" value="1"/>
</dbReference>
<dbReference type="GO" id="GO:0004519">
    <property type="term" value="F:endonuclease activity"/>
    <property type="evidence" value="ECO:0007669"/>
    <property type="project" value="InterPro"/>
</dbReference>
<gene>
    <name evidence="2" type="ORF">SAMN04487819_108260</name>
</gene>
<feature type="domain" description="HNH" evidence="1">
    <location>
        <begin position="171"/>
        <end position="224"/>
    </location>
</feature>
<dbReference type="Pfam" id="PF01844">
    <property type="entry name" value="HNH"/>
    <property type="match status" value="1"/>
</dbReference>